<organism evidence="2 3">
    <name type="scientific">Psychroserpens burtonensis</name>
    <dbReference type="NCBI Taxonomy" id="49278"/>
    <lineage>
        <taxon>Bacteria</taxon>
        <taxon>Pseudomonadati</taxon>
        <taxon>Bacteroidota</taxon>
        <taxon>Flavobacteriia</taxon>
        <taxon>Flavobacteriales</taxon>
        <taxon>Flavobacteriaceae</taxon>
        <taxon>Psychroserpens</taxon>
    </lineage>
</organism>
<dbReference type="EMBL" id="VOSB01000009">
    <property type="protein sequence ID" value="TXE18025.1"/>
    <property type="molecule type" value="Genomic_DNA"/>
</dbReference>
<feature type="transmembrane region" description="Helical" evidence="1">
    <location>
        <begin position="9"/>
        <end position="27"/>
    </location>
</feature>
<dbReference type="Proteomes" id="UP000321938">
    <property type="component" value="Unassembled WGS sequence"/>
</dbReference>
<name>A0A5C7BF11_9FLAO</name>
<dbReference type="RefSeq" id="WP_028871732.1">
    <property type="nucleotide sequence ID" value="NZ_VOSB01000009.1"/>
</dbReference>
<keyword evidence="1" id="KW-0472">Membrane</keyword>
<keyword evidence="3" id="KW-1185">Reference proteome</keyword>
<accession>A0A5C7BF11</accession>
<dbReference type="STRING" id="1123037.GCA_000425305_01775"/>
<keyword evidence="1" id="KW-0812">Transmembrane</keyword>
<evidence type="ECO:0000256" key="1">
    <source>
        <dbReference type="SAM" id="Phobius"/>
    </source>
</evidence>
<evidence type="ECO:0000313" key="3">
    <source>
        <dbReference type="Proteomes" id="UP000321938"/>
    </source>
</evidence>
<dbReference type="OrthoDB" id="1437325at2"/>
<gene>
    <name evidence="2" type="ORF">ES692_07185</name>
</gene>
<dbReference type="AlphaFoldDB" id="A0A5C7BF11"/>
<evidence type="ECO:0000313" key="2">
    <source>
        <dbReference type="EMBL" id="TXE18025.1"/>
    </source>
</evidence>
<comment type="caution">
    <text evidence="2">The sequence shown here is derived from an EMBL/GenBank/DDBJ whole genome shotgun (WGS) entry which is preliminary data.</text>
</comment>
<reference evidence="2 3" key="1">
    <citation type="submission" date="2019-08" db="EMBL/GenBank/DDBJ databases">
        <title>Genome of Psychroserpens burtonensis ACAM 167.</title>
        <authorList>
            <person name="Bowman J.P."/>
        </authorList>
    </citation>
    <scope>NUCLEOTIDE SEQUENCE [LARGE SCALE GENOMIC DNA]</scope>
    <source>
        <strain evidence="2 3">ACAM 167</strain>
    </source>
</reference>
<keyword evidence="1" id="KW-1133">Transmembrane helix</keyword>
<sequence>MEKSNIKRNLVLSILFFLPVAFLLMLYPSTHNYDPLEIVGDNVSDLELFTSDSEAEILLKDHITIVGFLGNDPQSHLIAASNLKELVYDKFLGFKKFQVVIVLPKGTESEAEKFHREIDNYADMRFWHYVFGQPNDIKKIFDSLKTEEPLDGNLFTDHVFVIDKDLSQRGRLDDRKDKEKEKKEIIYPLYSYDCIEIDEIKNKMSDDLRILFTEYRQKRKGKFDSSSRRAEDLNANDK</sequence>
<proteinExistence type="predicted"/>
<protein>
    <submittedName>
        <fullName evidence="2">Uncharacterized protein</fullName>
    </submittedName>
</protein>